<comment type="caution">
    <text evidence="1">The sequence shown here is derived from an EMBL/GenBank/DDBJ whole genome shotgun (WGS) entry which is preliminary data.</text>
</comment>
<gene>
    <name evidence="1" type="ORF">Golob_024571</name>
</gene>
<protein>
    <submittedName>
        <fullName evidence="1">Uncharacterized protein</fullName>
    </submittedName>
</protein>
<proteinExistence type="predicted"/>
<keyword evidence="2" id="KW-1185">Reference proteome</keyword>
<evidence type="ECO:0000313" key="1">
    <source>
        <dbReference type="EMBL" id="MBA0575181.1"/>
    </source>
</evidence>
<accession>A0A7J8NDY5</accession>
<dbReference type="EMBL" id="JABEZX010114685">
    <property type="protein sequence ID" value="MBA0575181.1"/>
    <property type="molecule type" value="Genomic_DNA"/>
</dbReference>
<dbReference type="AlphaFoldDB" id="A0A7J8NDY5"/>
<sequence length="43" mass="4672">MKVVSCVRGESYCLLLASMVESVRGLRGSGLPCGKCQRFESAY</sequence>
<dbReference type="Proteomes" id="UP000593572">
    <property type="component" value="Unassembled WGS sequence"/>
</dbReference>
<reference evidence="1 2" key="1">
    <citation type="journal article" date="2019" name="Genome Biol. Evol.">
        <title>Insights into the evolution of the New World diploid cottons (Gossypium, subgenus Houzingenia) based on genome sequencing.</title>
        <authorList>
            <person name="Grover C.E."/>
            <person name="Arick M.A. 2nd"/>
            <person name="Thrash A."/>
            <person name="Conover J.L."/>
            <person name="Sanders W.S."/>
            <person name="Peterson D.G."/>
            <person name="Frelichowski J.E."/>
            <person name="Scheffler J.A."/>
            <person name="Scheffler B.E."/>
            <person name="Wendel J.F."/>
        </authorList>
    </citation>
    <scope>NUCLEOTIDE SEQUENCE [LARGE SCALE GENOMIC DNA]</scope>
    <source>
        <strain evidence="1">157</strain>
        <tissue evidence="1">Leaf</tissue>
    </source>
</reference>
<feature type="non-terminal residue" evidence="1">
    <location>
        <position position="43"/>
    </location>
</feature>
<evidence type="ECO:0000313" key="2">
    <source>
        <dbReference type="Proteomes" id="UP000593572"/>
    </source>
</evidence>
<organism evidence="1 2">
    <name type="scientific">Gossypium lobatum</name>
    <dbReference type="NCBI Taxonomy" id="34289"/>
    <lineage>
        <taxon>Eukaryota</taxon>
        <taxon>Viridiplantae</taxon>
        <taxon>Streptophyta</taxon>
        <taxon>Embryophyta</taxon>
        <taxon>Tracheophyta</taxon>
        <taxon>Spermatophyta</taxon>
        <taxon>Magnoliopsida</taxon>
        <taxon>eudicotyledons</taxon>
        <taxon>Gunneridae</taxon>
        <taxon>Pentapetalae</taxon>
        <taxon>rosids</taxon>
        <taxon>malvids</taxon>
        <taxon>Malvales</taxon>
        <taxon>Malvaceae</taxon>
        <taxon>Malvoideae</taxon>
        <taxon>Gossypium</taxon>
    </lineage>
</organism>
<name>A0A7J8NDY5_9ROSI</name>